<dbReference type="AlphaFoldDB" id="A0A941DGQ0"/>
<accession>A0A941DGQ0</accession>
<dbReference type="InterPro" id="IPR001915">
    <property type="entry name" value="Peptidase_M48"/>
</dbReference>
<dbReference type="GO" id="GO:0051603">
    <property type="term" value="P:proteolysis involved in protein catabolic process"/>
    <property type="evidence" value="ECO:0007669"/>
    <property type="project" value="TreeGrafter"/>
</dbReference>
<keyword evidence="2" id="KW-0479">Metal-binding</keyword>
<reference evidence="10 11" key="1">
    <citation type="submission" date="2021-04" db="EMBL/GenBank/DDBJ databases">
        <title>novel species isolated from subtropical streams in China.</title>
        <authorList>
            <person name="Lu H."/>
        </authorList>
    </citation>
    <scope>NUCLEOTIDE SEQUENCE [LARGE SCALE GENOMIC DNA]</scope>
    <source>
        <strain evidence="10 11">BYS107W</strain>
    </source>
</reference>
<gene>
    <name evidence="10" type="ORF">KDM92_13735</name>
</gene>
<keyword evidence="7" id="KW-1133">Transmembrane helix</keyword>
<evidence type="ECO:0000259" key="8">
    <source>
        <dbReference type="Pfam" id="PF01435"/>
    </source>
</evidence>
<feature type="domain" description="DUF7092" evidence="9">
    <location>
        <begin position="2"/>
        <end position="75"/>
    </location>
</feature>
<dbReference type="GO" id="GO:0016020">
    <property type="term" value="C:membrane"/>
    <property type="evidence" value="ECO:0007669"/>
    <property type="project" value="TreeGrafter"/>
</dbReference>
<proteinExistence type="inferred from homology"/>
<dbReference type="EMBL" id="JAGSPM010000008">
    <property type="protein sequence ID" value="MBR7747646.1"/>
    <property type="molecule type" value="Genomic_DNA"/>
</dbReference>
<evidence type="ECO:0000256" key="4">
    <source>
        <dbReference type="ARBA" id="ARBA00022833"/>
    </source>
</evidence>
<evidence type="ECO:0000256" key="5">
    <source>
        <dbReference type="ARBA" id="ARBA00023049"/>
    </source>
</evidence>
<dbReference type="PANTHER" id="PTHR22726">
    <property type="entry name" value="METALLOENDOPEPTIDASE OMA1"/>
    <property type="match status" value="1"/>
</dbReference>
<dbReference type="RefSeq" id="WP_212685030.1">
    <property type="nucleotide sequence ID" value="NZ_JAGSPM010000008.1"/>
</dbReference>
<dbReference type="CDD" id="cd07332">
    <property type="entry name" value="M48C_Oma1_like"/>
    <property type="match status" value="1"/>
</dbReference>
<feature type="transmembrane region" description="Helical" evidence="7">
    <location>
        <begin position="91"/>
        <end position="109"/>
    </location>
</feature>
<keyword evidence="5 6" id="KW-0482">Metalloprotease</keyword>
<evidence type="ECO:0000259" key="9">
    <source>
        <dbReference type="Pfam" id="PF23368"/>
    </source>
</evidence>
<evidence type="ECO:0000313" key="11">
    <source>
        <dbReference type="Proteomes" id="UP000680158"/>
    </source>
</evidence>
<comment type="similarity">
    <text evidence="6">Belongs to the peptidase M48 family.</text>
</comment>
<keyword evidence="7" id="KW-0472">Membrane</keyword>
<evidence type="ECO:0000313" key="10">
    <source>
        <dbReference type="EMBL" id="MBR7747646.1"/>
    </source>
</evidence>
<feature type="domain" description="Peptidase M48" evidence="8">
    <location>
        <begin position="156"/>
        <end position="361"/>
    </location>
</feature>
<keyword evidence="11" id="KW-1185">Reference proteome</keyword>
<evidence type="ECO:0000256" key="3">
    <source>
        <dbReference type="ARBA" id="ARBA00022801"/>
    </source>
</evidence>
<evidence type="ECO:0000256" key="6">
    <source>
        <dbReference type="RuleBase" id="RU003983"/>
    </source>
</evidence>
<sequence length="364" mass="40531">MNANYFNAQSSIIQPANISIDADQIKITTSQFNKFFSKKTTHVAEPYLNAALILQFDDGSHCEIHAAVDQQAALKQIAYQASLVEHWQRNWGIALFAIAVVLALFYGSYRYGGPILAKQIVPMIPQQADDFLGTEVESMLDADYFTESDIKAEQAAQITKIFEAIKPNATRIPLRLELRKSEKIGANALALPNGSIYLTDAMIQHMPKQDSQATSQRNSPLNLPLTRAGEMQLAGVLAHEIAHIELRHSMHNITETSLMTVLLGATIGDFSNILSVAAGGLLNARYSQEKEAEADEYAIRLLQSRGISPAHLADLFESLDQDTSTDKLTKKKRQSSWLEEQINDYLSSHPMTEKRIERFRQAAK</sequence>
<evidence type="ECO:0000256" key="1">
    <source>
        <dbReference type="ARBA" id="ARBA00022670"/>
    </source>
</evidence>
<dbReference type="Pfam" id="PF23368">
    <property type="entry name" value="DUF7092"/>
    <property type="match status" value="1"/>
</dbReference>
<dbReference type="Pfam" id="PF01435">
    <property type="entry name" value="Peptidase_M48"/>
    <property type="match status" value="1"/>
</dbReference>
<name>A0A941DGQ0_9BURK</name>
<dbReference type="Proteomes" id="UP000680158">
    <property type="component" value="Unassembled WGS sequence"/>
</dbReference>
<dbReference type="InterPro" id="IPR051156">
    <property type="entry name" value="Mito/Outer_Membr_Metalloprot"/>
</dbReference>
<evidence type="ECO:0000256" key="7">
    <source>
        <dbReference type="SAM" id="Phobius"/>
    </source>
</evidence>
<comment type="caution">
    <text evidence="10">The sequence shown here is derived from an EMBL/GenBank/DDBJ whole genome shotgun (WGS) entry which is preliminary data.</text>
</comment>
<organism evidence="10 11">
    <name type="scientific">Undibacterium baiyunense</name>
    <dbReference type="NCBI Taxonomy" id="2828731"/>
    <lineage>
        <taxon>Bacteria</taxon>
        <taxon>Pseudomonadati</taxon>
        <taxon>Pseudomonadota</taxon>
        <taxon>Betaproteobacteria</taxon>
        <taxon>Burkholderiales</taxon>
        <taxon>Oxalobacteraceae</taxon>
        <taxon>Undibacterium</taxon>
    </lineage>
</organism>
<dbReference type="InterPro" id="IPR055518">
    <property type="entry name" value="DUF7092"/>
</dbReference>
<keyword evidence="1 6" id="KW-0645">Protease</keyword>
<evidence type="ECO:0000256" key="2">
    <source>
        <dbReference type="ARBA" id="ARBA00022723"/>
    </source>
</evidence>
<keyword evidence="3 6" id="KW-0378">Hydrolase</keyword>
<dbReference type="PANTHER" id="PTHR22726:SF1">
    <property type="entry name" value="METALLOENDOPEPTIDASE OMA1, MITOCHONDRIAL"/>
    <property type="match status" value="1"/>
</dbReference>
<dbReference type="Gene3D" id="3.30.2010.10">
    <property type="entry name" value="Metalloproteases ('zincins'), catalytic domain"/>
    <property type="match status" value="1"/>
</dbReference>
<keyword evidence="7" id="KW-0812">Transmembrane</keyword>
<dbReference type="GO" id="GO:0046872">
    <property type="term" value="F:metal ion binding"/>
    <property type="evidence" value="ECO:0007669"/>
    <property type="project" value="UniProtKB-KW"/>
</dbReference>
<protein>
    <submittedName>
        <fullName evidence="10">M48 family metallopeptidase</fullName>
    </submittedName>
</protein>
<comment type="cofactor">
    <cofactor evidence="6">
        <name>Zn(2+)</name>
        <dbReference type="ChEBI" id="CHEBI:29105"/>
    </cofactor>
    <text evidence="6">Binds 1 zinc ion per subunit.</text>
</comment>
<keyword evidence="4 6" id="KW-0862">Zinc</keyword>
<dbReference type="GO" id="GO:0004222">
    <property type="term" value="F:metalloendopeptidase activity"/>
    <property type="evidence" value="ECO:0007669"/>
    <property type="project" value="InterPro"/>
</dbReference>